<reference evidence="1 2" key="1">
    <citation type="journal article" date="2020" name="Cell">
        <title>Large-Scale Comparative Analyses of Tick Genomes Elucidate Their Genetic Diversity and Vector Capacities.</title>
        <authorList>
            <consortium name="Tick Genome and Microbiome Consortium (TIGMIC)"/>
            <person name="Jia N."/>
            <person name="Wang J."/>
            <person name="Shi W."/>
            <person name="Du L."/>
            <person name="Sun Y."/>
            <person name="Zhan W."/>
            <person name="Jiang J.F."/>
            <person name="Wang Q."/>
            <person name="Zhang B."/>
            <person name="Ji P."/>
            <person name="Bell-Sakyi L."/>
            <person name="Cui X.M."/>
            <person name="Yuan T.T."/>
            <person name="Jiang B.G."/>
            <person name="Yang W.F."/>
            <person name="Lam T.T."/>
            <person name="Chang Q.C."/>
            <person name="Ding S.J."/>
            <person name="Wang X.J."/>
            <person name="Zhu J.G."/>
            <person name="Ruan X.D."/>
            <person name="Zhao L."/>
            <person name="Wei J.T."/>
            <person name="Ye R.Z."/>
            <person name="Que T.C."/>
            <person name="Du C.H."/>
            <person name="Zhou Y.H."/>
            <person name="Cheng J.X."/>
            <person name="Dai P.F."/>
            <person name="Guo W.B."/>
            <person name="Han X.H."/>
            <person name="Huang E.J."/>
            <person name="Li L.F."/>
            <person name="Wei W."/>
            <person name="Gao Y.C."/>
            <person name="Liu J.Z."/>
            <person name="Shao H.Z."/>
            <person name="Wang X."/>
            <person name="Wang C.C."/>
            <person name="Yang T.C."/>
            <person name="Huo Q.B."/>
            <person name="Li W."/>
            <person name="Chen H.Y."/>
            <person name="Chen S.E."/>
            <person name="Zhou L.G."/>
            <person name="Ni X.B."/>
            <person name="Tian J.H."/>
            <person name="Sheng Y."/>
            <person name="Liu T."/>
            <person name="Pan Y.S."/>
            <person name="Xia L.Y."/>
            <person name="Li J."/>
            <person name="Zhao F."/>
            <person name="Cao W.C."/>
        </authorList>
    </citation>
    <scope>NUCLEOTIDE SEQUENCE [LARGE SCALE GENOMIC DNA]</scope>
    <source>
        <strain evidence="1">Iper-2018</strain>
    </source>
</reference>
<keyword evidence="2" id="KW-1185">Reference proteome</keyword>
<comment type="caution">
    <text evidence="1">The sequence shown here is derived from an EMBL/GenBank/DDBJ whole genome shotgun (WGS) entry which is preliminary data.</text>
</comment>
<accession>A0AC60Q334</accession>
<sequence>CELWAKPRGHSTVLSERREVETIQTYSKANSVDFHAAKSALEHEELFPALEFTPADSSVTKELAAASGFKDIAGNKDEHSKKPTALATPYASVLKATKPKAPKSQVVRQGSTSQGIQMRCVENAFGILTTGFRTLRRPIGLLPDYDTGVVLAACVRHSYLRDNKLYMPDDYANKVDHFGNIIGDQWRKKASQQKNALFHLPRLRPRHLNQSARKRNTVATAVRDLYCRNFLKG</sequence>
<protein>
    <submittedName>
        <fullName evidence="1">Uncharacterized protein</fullName>
    </submittedName>
</protein>
<proteinExistence type="predicted"/>
<dbReference type="Proteomes" id="UP000805193">
    <property type="component" value="Unassembled WGS sequence"/>
</dbReference>
<evidence type="ECO:0000313" key="2">
    <source>
        <dbReference type="Proteomes" id="UP000805193"/>
    </source>
</evidence>
<dbReference type="EMBL" id="JABSTQ010009626">
    <property type="protein sequence ID" value="KAG0427423.1"/>
    <property type="molecule type" value="Genomic_DNA"/>
</dbReference>
<feature type="non-terminal residue" evidence="1">
    <location>
        <position position="1"/>
    </location>
</feature>
<gene>
    <name evidence="1" type="ORF">HPB47_025523</name>
</gene>
<feature type="non-terminal residue" evidence="1">
    <location>
        <position position="233"/>
    </location>
</feature>
<name>A0AC60Q334_IXOPE</name>
<organism evidence="1 2">
    <name type="scientific">Ixodes persulcatus</name>
    <name type="common">Taiga tick</name>
    <dbReference type="NCBI Taxonomy" id="34615"/>
    <lineage>
        <taxon>Eukaryota</taxon>
        <taxon>Metazoa</taxon>
        <taxon>Ecdysozoa</taxon>
        <taxon>Arthropoda</taxon>
        <taxon>Chelicerata</taxon>
        <taxon>Arachnida</taxon>
        <taxon>Acari</taxon>
        <taxon>Parasitiformes</taxon>
        <taxon>Ixodida</taxon>
        <taxon>Ixodoidea</taxon>
        <taxon>Ixodidae</taxon>
        <taxon>Ixodinae</taxon>
        <taxon>Ixodes</taxon>
    </lineage>
</organism>
<evidence type="ECO:0000313" key="1">
    <source>
        <dbReference type="EMBL" id="KAG0427423.1"/>
    </source>
</evidence>